<dbReference type="STRING" id="905079.L1IXS4"/>
<evidence type="ECO:0000313" key="6">
    <source>
        <dbReference type="Proteomes" id="UP000011087"/>
    </source>
</evidence>
<dbReference type="InterPro" id="IPR036322">
    <property type="entry name" value="WD40_repeat_dom_sf"/>
</dbReference>
<dbReference type="GO" id="GO:0006357">
    <property type="term" value="P:regulation of transcription by RNA polymerase II"/>
    <property type="evidence" value="ECO:0007669"/>
    <property type="project" value="TreeGrafter"/>
</dbReference>
<dbReference type="OMA" id="CIARCPI"/>
<dbReference type="EMBL" id="JH993029">
    <property type="protein sequence ID" value="EKX40640.1"/>
    <property type="molecule type" value="Genomic_DNA"/>
</dbReference>
<dbReference type="GO" id="GO:0005634">
    <property type="term" value="C:nucleus"/>
    <property type="evidence" value="ECO:0007669"/>
    <property type="project" value="TreeGrafter"/>
</dbReference>
<sequence>MGHFCAVYCLVFDKTGRLFVTGSDDKLIKVWNSRTCCLVRTMRGHVSDIVDLSVSCDNRFLASAGNDLDVRIWWLHNGVPAFVLPGHQQVIANVRFSWAMHADLSQSLYSWGHDGALREWKISSDGSSFSSRVFLTSEAQVPPGPHPPRKAPEILCATIHRWGSWVAVGCSDRMIRIYLLNSKISRPIRWNGHMDRVEYITSNASGNLIVSGSLDGTVRIWRTDKFLTLVDQRILNLRQGEEQQTGRSVERVKVNMVSLSSDGSKVISSQSLEKKRKDNKWLCRIKIWAVDTGELIHNLRDAHEQPVFVVEAHPSDPRVMATAGYDARVVLWDIVGGKAIKEFHIRFPLDDRLSPIDFDARTSDILEGKWHPDGTSLVLTHKNGHFSILTCGNYSENLARTAREQFFQTDFGELSMDVQHNVIDLQAQVPPHLLP</sequence>
<dbReference type="eggNOG" id="KOG0644">
    <property type="taxonomic scope" value="Eukaryota"/>
</dbReference>
<dbReference type="InterPro" id="IPR020472">
    <property type="entry name" value="WD40_PAC1"/>
</dbReference>
<feature type="repeat" description="WD" evidence="3">
    <location>
        <begin position="1"/>
        <end position="41"/>
    </location>
</feature>
<dbReference type="Proteomes" id="UP000011087">
    <property type="component" value="Unassembled WGS sequence"/>
</dbReference>
<dbReference type="RefSeq" id="XP_005827620.1">
    <property type="nucleotide sequence ID" value="XM_005827563.1"/>
</dbReference>
<dbReference type="PROSITE" id="PS00678">
    <property type="entry name" value="WD_REPEATS_1"/>
    <property type="match status" value="1"/>
</dbReference>
<dbReference type="InterPro" id="IPR015943">
    <property type="entry name" value="WD40/YVTN_repeat-like_dom_sf"/>
</dbReference>
<dbReference type="Pfam" id="PF00400">
    <property type="entry name" value="WD40"/>
    <property type="match status" value="5"/>
</dbReference>
<dbReference type="SMART" id="SM00320">
    <property type="entry name" value="WD40"/>
    <property type="match status" value="6"/>
</dbReference>
<feature type="repeat" description="WD" evidence="3">
    <location>
        <begin position="42"/>
        <end position="73"/>
    </location>
</feature>
<dbReference type="SUPFAM" id="SSF50978">
    <property type="entry name" value="WD40 repeat-like"/>
    <property type="match status" value="1"/>
</dbReference>
<keyword evidence="2" id="KW-0677">Repeat</keyword>
<dbReference type="GO" id="GO:0008360">
    <property type="term" value="P:regulation of cell shape"/>
    <property type="evidence" value="ECO:0007669"/>
    <property type="project" value="TreeGrafter"/>
</dbReference>
<feature type="non-terminal residue" evidence="4">
    <location>
        <position position="435"/>
    </location>
</feature>
<evidence type="ECO:0000256" key="1">
    <source>
        <dbReference type="ARBA" id="ARBA00022574"/>
    </source>
</evidence>
<dbReference type="GeneID" id="17297376"/>
<dbReference type="PROSITE" id="PS50294">
    <property type="entry name" value="WD_REPEATS_REGION"/>
    <property type="match status" value="3"/>
</dbReference>
<dbReference type="GO" id="GO:0007010">
    <property type="term" value="P:cytoskeleton organization"/>
    <property type="evidence" value="ECO:0007669"/>
    <property type="project" value="TreeGrafter"/>
</dbReference>
<reference evidence="6" key="2">
    <citation type="submission" date="2012-11" db="EMBL/GenBank/DDBJ databases">
        <authorList>
            <person name="Kuo A."/>
            <person name="Curtis B.A."/>
            <person name="Tanifuji G."/>
            <person name="Burki F."/>
            <person name="Gruber A."/>
            <person name="Irimia M."/>
            <person name="Maruyama S."/>
            <person name="Arias M.C."/>
            <person name="Ball S.G."/>
            <person name="Gile G.H."/>
            <person name="Hirakawa Y."/>
            <person name="Hopkins J.F."/>
            <person name="Rensing S.A."/>
            <person name="Schmutz J."/>
            <person name="Symeonidi A."/>
            <person name="Elias M."/>
            <person name="Eveleigh R.J."/>
            <person name="Herman E.K."/>
            <person name="Klute M.J."/>
            <person name="Nakayama T."/>
            <person name="Obornik M."/>
            <person name="Reyes-Prieto A."/>
            <person name="Armbrust E.V."/>
            <person name="Aves S.J."/>
            <person name="Beiko R.G."/>
            <person name="Coutinho P."/>
            <person name="Dacks J.B."/>
            <person name="Durnford D.G."/>
            <person name="Fast N.M."/>
            <person name="Green B.R."/>
            <person name="Grisdale C."/>
            <person name="Hempe F."/>
            <person name="Henrissat B."/>
            <person name="Hoppner M.P."/>
            <person name="Ishida K.-I."/>
            <person name="Kim E."/>
            <person name="Koreny L."/>
            <person name="Kroth P.G."/>
            <person name="Liu Y."/>
            <person name="Malik S.-B."/>
            <person name="Maier U.G."/>
            <person name="McRose D."/>
            <person name="Mock T."/>
            <person name="Neilson J.A."/>
            <person name="Onodera N.T."/>
            <person name="Poole A.M."/>
            <person name="Pritham E.J."/>
            <person name="Richards T.A."/>
            <person name="Rocap G."/>
            <person name="Roy S.W."/>
            <person name="Sarai C."/>
            <person name="Schaack S."/>
            <person name="Shirato S."/>
            <person name="Slamovits C.H."/>
            <person name="Spencer D.F."/>
            <person name="Suzuki S."/>
            <person name="Worden A.Z."/>
            <person name="Zauner S."/>
            <person name="Barry K."/>
            <person name="Bell C."/>
            <person name="Bharti A.K."/>
            <person name="Crow J.A."/>
            <person name="Grimwood J."/>
            <person name="Kramer R."/>
            <person name="Lindquist E."/>
            <person name="Lucas S."/>
            <person name="Salamov A."/>
            <person name="McFadden G.I."/>
            <person name="Lane C.E."/>
            <person name="Keeling P.J."/>
            <person name="Gray M.W."/>
            <person name="Grigoriev I.V."/>
            <person name="Archibald J.M."/>
        </authorList>
    </citation>
    <scope>NUCLEOTIDE SEQUENCE</scope>
    <source>
        <strain evidence="6">CCMP2712</strain>
    </source>
</reference>
<feature type="repeat" description="WD" evidence="3">
    <location>
        <begin position="300"/>
        <end position="342"/>
    </location>
</feature>
<reference evidence="4 6" key="1">
    <citation type="journal article" date="2012" name="Nature">
        <title>Algal genomes reveal evolutionary mosaicism and the fate of nucleomorphs.</title>
        <authorList>
            <consortium name="DOE Joint Genome Institute"/>
            <person name="Curtis B.A."/>
            <person name="Tanifuji G."/>
            <person name="Burki F."/>
            <person name="Gruber A."/>
            <person name="Irimia M."/>
            <person name="Maruyama S."/>
            <person name="Arias M.C."/>
            <person name="Ball S.G."/>
            <person name="Gile G.H."/>
            <person name="Hirakawa Y."/>
            <person name="Hopkins J.F."/>
            <person name="Kuo A."/>
            <person name="Rensing S.A."/>
            <person name="Schmutz J."/>
            <person name="Symeonidi A."/>
            <person name="Elias M."/>
            <person name="Eveleigh R.J."/>
            <person name="Herman E.K."/>
            <person name="Klute M.J."/>
            <person name="Nakayama T."/>
            <person name="Obornik M."/>
            <person name="Reyes-Prieto A."/>
            <person name="Armbrust E.V."/>
            <person name="Aves S.J."/>
            <person name="Beiko R.G."/>
            <person name="Coutinho P."/>
            <person name="Dacks J.B."/>
            <person name="Durnford D.G."/>
            <person name="Fast N.M."/>
            <person name="Green B.R."/>
            <person name="Grisdale C.J."/>
            <person name="Hempel F."/>
            <person name="Henrissat B."/>
            <person name="Hoppner M.P."/>
            <person name="Ishida K."/>
            <person name="Kim E."/>
            <person name="Koreny L."/>
            <person name="Kroth P.G."/>
            <person name="Liu Y."/>
            <person name="Malik S.B."/>
            <person name="Maier U.G."/>
            <person name="McRose D."/>
            <person name="Mock T."/>
            <person name="Neilson J.A."/>
            <person name="Onodera N.T."/>
            <person name="Poole A.M."/>
            <person name="Pritham E.J."/>
            <person name="Richards T.A."/>
            <person name="Rocap G."/>
            <person name="Roy S.W."/>
            <person name="Sarai C."/>
            <person name="Schaack S."/>
            <person name="Shirato S."/>
            <person name="Slamovits C.H."/>
            <person name="Spencer D.F."/>
            <person name="Suzuki S."/>
            <person name="Worden A.Z."/>
            <person name="Zauner S."/>
            <person name="Barry K."/>
            <person name="Bell C."/>
            <person name="Bharti A.K."/>
            <person name="Crow J.A."/>
            <person name="Grimwood J."/>
            <person name="Kramer R."/>
            <person name="Lindquist E."/>
            <person name="Lucas S."/>
            <person name="Salamov A."/>
            <person name="McFadden G.I."/>
            <person name="Lane C.E."/>
            <person name="Keeling P.J."/>
            <person name="Gray M.W."/>
            <person name="Grigoriev I.V."/>
            <person name="Archibald J.M."/>
        </authorList>
    </citation>
    <scope>NUCLEOTIDE SEQUENCE</scope>
    <source>
        <strain evidence="4 6">CCMP2712</strain>
    </source>
</reference>
<name>L1IXS4_GUITC</name>
<dbReference type="AlphaFoldDB" id="L1IXS4"/>
<dbReference type="PANTHER" id="PTHR16266">
    <property type="entry name" value="WD REPEAT DOMAIN 9"/>
    <property type="match status" value="1"/>
</dbReference>
<keyword evidence="6" id="KW-1185">Reference proteome</keyword>
<dbReference type="PROSITE" id="PS50082">
    <property type="entry name" value="WD_REPEATS_2"/>
    <property type="match status" value="4"/>
</dbReference>
<protein>
    <submittedName>
        <fullName evidence="4 5">Uncharacterized protein</fullName>
    </submittedName>
</protein>
<gene>
    <name evidence="4" type="ORF">GUITHDRAFT_75292</name>
</gene>
<dbReference type="PRINTS" id="PR00320">
    <property type="entry name" value="GPROTEINBRPT"/>
</dbReference>
<dbReference type="EnsemblProtists" id="EKX40640">
    <property type="protein sequence ID" value="EKX40640"/>
    <property type="gene ID" value="GUITHDRAFT_75292"/>
</dbReference>
<dbReference type="InterPro" id="IPR001680">
    <property type="entry name" value="WD40_rpt"/>
</dbReference>
<proteinExistence type="predicted"/>
<dbReference type="KEGG" id="gtt:GUITHDRAFT_75292"/>
<evidence type="ECO:0000256" key="2">
    <source>
        <dbReference type="ARBA" id="ARBA00022737"/>
    </source>
</evidence>
<keyword evidence="1 3" id="KW-0853">WD repeat</keyword>
<evidence type="ECO:0000313" key="4">
    <source>
        <dbReference type="EMBL" id="EKX40640.1"/>
    </source>
</evidence>
<organism evidence="4">
    <name type="scientific">Guillardia theta (strain CCMP2712)</name>
    <name type="common">Cryptophyte</name>
    <dbReference type="NCBI Taxonomy" id="905079"/>
    <lineage>
        <taxon>Eukaryota</taxon>
        <taxon>Cryptophyceae</taxon>
        <taxon>Pyrenomonadales</taxon>
        <taxon>Geminigeraceae</taxon>
        <taxon>Guillardia</taxon>
    </lineage>
</organism>
<dbReference type="OrthoDB" id="10265743at2759"/>
<reference evidence="5" key="3">
    <citation type="submission" date="2016-03" db="UniProtKB">
        <authorList>
            <consortium name="EnsemblProtists"/>
        </authorList>
    </citation>
    <scope>IDENTIFICATION</scope>
</reference>
<dbReference type="InterPro" id="IPR052060">
    <property type="entry name" value="Bromo_WD_repeat"/>
</dbReference>
<dbReference type="HOGENOM" id="CLU_653161_0_0_1"/>
<evidence type="ECO:0000313" key="5">
    <source>
        <dbReference type="EnsemblProtists" id="EKX40640"/>
    </source>
</evidence>
<accession>L1IXS4</accession>
<evidence type="ECO:0000256" key="3">
    <source>
        <dbReference type="PROSITE-ProRule" id="PRU00221"/>
    </source>
</evidence>
<dbReference type="Gene3D" id="2.130.10.10">
    <property type="entry name" value="YVTN repeat-like/Quinoprotein amine dehydrogenase"/>
    <property type="match status" value="3"/>
</dbReference>
<dbReference type="InterPro" id="IPR019775">
    <property type="entry name" value="WD40_repeat_CS"/>
</dbReference>
<feature type="repeat" description="WD" evidence="3">
    <location>
        <begin position="190"/>
        <end position="221"/>
    </location>
</feature>
<dbReference type="PANTHER" id="PTHR16266:SF17">
    <property type="entry name" value="BRWD3"/>
    <property type="match status" value="1"/>
</dbReference>
<dbReference type="PaxDb" id="55529-EKX40640"/>